<dbReference type="Pfam" id="PF08340">
    <property type="entry name" value="YicC-like_C"/>
    <property type="match status" value="1"/>
</dbReference>
<evidence type="ECO:0000259" key="6">
    <source>
        <dbReference type="Pfam" id="PF03755"/>
    </source>
</evidence>
<dbReference type="EMBL" id="CYPR01000157">
    <property type="protein sequence ID" value="CUH39591.1"/>
    <property type="molecule type" value="Genomic_DNA"/>
</dbReference>
<keyword evidence="2" id="KW-0540">Nuclease</keyword>
<feature type="domain" description="Endoribonuclease YicC-like C-terminal" evidence="7">
    <location>
        <begin position="169"/>
        <end position="285"/>
    </location>
</feature>
<dbReference type="STRING" id="313367.JSE7799_02318"/>
<reference evidence="8 9" key="1">
    <citation type="submission" date="2015-09" db="EMBL/GenBank/DDBJ databases">
        <authorList>
            <person name="Jackson K.R."/>
            <person name="Lunt B.L."/>
            <person name="Fisher J.N.B."/>
            <person name="Gardner A.V."/>
            <person name="Bailey M.E."/>
            <person name="Deus L.M."/>
            <person name="Earl A.S."/>
            <person name="Gibby P.D."/>
            <person name="Hartmann K.A."/>
            <person name="Liu J.E."/>
            <person name="Manci A.M."/>
            <person name="Nielsen D.A."/>
            <person name="Solomon M.B."/>
            <person name="Breakwell D.P."/>
            <person name="Burnett S.H."/>
            <person name="Grose J.H."/>
        </authorList>
    </citation>
    <scope>NUCLEOTIDE SEQUENCE [LARGE SCALE GENOMIC DNA]</scope>
    <source>
        <strain evidence="8 9">CECT 7799</strain>
    </source>
</reference>
<protein>
    <recommendedName>
        <fullName evidence="10">YicC-like family, N-terminal region</fullName>
    </recommendedName>
</protein>
<sequence>MRSMTGYAALDAHGRRWELRSVNARGLDLRVRLPDVSGLEPRARTALSVVAARGSLTLSLRMDDAGGGEGPALDEAALSRALEALARIRAAARNADVMLAEDRATDLLSLRGVWEARAGEAAPLTVLEGEMAELIAAWDADRVREGAGLRDVLTVQIDEIGALAERAAELAPARAEHIAAGFRDAIARVRDAGMDEARVAQEIAALAVKADVTEEIDRLRLHVDAARKLLGEDAPVGRRLDFLSQELIREANTLCAKAGMAKMTTIGLALKAVIDRLREQVQNVE</sequence>
<evidence type="ECO:0000313" key="8">
    <source>
        <dbReference type="EMBL" id="CUH39591.1"/>
    </source>
</evidence>
<dbReference type="InterPro" id="IPR005229">
    <property type="entry name" value="YicC/YloC-like"/>
</dbReference>
<dbReference type="PANTHER" id="PTHR30636">
    <property type="entry name" value="UPF0701 PROTEIN YICC"/>
    <property type="match status" value="1"/>
</dbReference>
<name>A0A0M7BB18_9RHOB</name>
<organism evidence="8 9">
    <name type="scientific">Jannaschia seosinensis</name>
    <dbReference type="NCBI Taxonomy" id="313367"/>
    <lineage>
        <taxon>Bacteria</taxon>
        <taxon>Pseudomonadati</taxon>
        <taxon>Pseudomonadota</taxon>
        <taxon>Alphaproteobacteria</taxon>
        <taxon>Rhodobacterales</taxon>
        <taxon>Roseobacteraceae</taxon>
        <taxon>Jannaschia</taxon>
    </lineage>
</organism>
<feature type="domain" description="Endoribonuclease YicC-like N-terminal" evidence="6">
    <location>
        <begin position="1"/>
        <end position="150"/>
    </location>
</feature>
<dbReference type="Pfam" id="PF03755">
    <property type="entry name" value="YicC-like_N"/>
    <property type="match status" value="1"/>
</dbReference>
<dbReference type="InterPro" id="IPR013551">
    <property type="entry name" value="YicC-like_C"/>
</dbReference>
<evidence type="ECO:0000256" key="4">
    <source>
        <dbReference type="ARBA" id="ARBA00022801"/>
    </source>
</evidence>
<evidence type="ECO:0000256" key="3">
    <source>
        <dbReference type="ARBA" id="ARBA00022759"/>
    </source>
</evidence>
<evidence type="ECO:0000256" key="2">
    <source>
        <dbReference type="ARBA" id="ARBA00022722"/>
    </source>
</evidence>
<evidence type="ECO:0000259" key="7">
    <source>
        <dbReference type="Pfam" id="PF08340"/>
    </source>
</evidence>
<evidence type="ECO:0008006" key="10">
    <source>
        <dbReference type="Google" id="ProtNLM"/>
    </source>
</evidence>
<evidence type="ECO:0000256" key="5">
    <source>
        <dbReference type="ARBA" id="ARBA00035648"/>
    </source>
</evidence>
<dbReference type="PANTHER" id="PTHR30636:SF3">
    <property type="entry name" value="UPF0701 PROTEIN YICC"/>
    <property type="match status" value="1"/>
</dbReference>
<keyword evidence="9" id="KW-1185">Reference proteome</keyword>
<proteinExistence type="inferred from homology"/>
<accession>A0A0M7BB18</accession>
<evidence type="ECO:0000256" key="1">
    <source>
        <dbReference type="ARBA" id="ARBA00001968"/>
    </source>
</evidence>
<gene>
    <name evidence="8" type="ORF">JSE7799_02318</name>
</gene>
<dbReference type="Proteomes" id="UP000049455">
    <property type="component" value="Unassembled WGS sequence"/>
</dbReference>
<dbReference type="GO" id="GO:0004521">
    <property type="term" value="F:RNA endonuclease activity"/>
    <property type="evidence" value="ECO:0007669"/>
    <property type="project" value="InterPro"/>
</dbReference>
<dbReference type="GO" id="GO:0016787">
    <property type="term" value="F:hydrolase activity"/>
    <property type="evidence" value="ECO:0007669"/>
    <property type="project" value="UniProtKB-KW"/>
</dbReference>
<comment type="similarity">
    <text evidence="5">Belongs to the YicC/YloC family.</text>
</comment>
<keyword evidence="4" id="KW-0378">Hydrolase</keyword>
<dbReference type="InterPro" id="IPR013527">
    <property type="entry name" value="YicC-like_N"/>
</dbReference>
<keyword evidence="3" id="KW-0255">Endonuclease</keyword>
<dbReference type="AlphaFoldDB" id="A0A0M7BB18"/>
<comment type="cofactor">
    <cofactor evidence="1">
        <name>a divalent metal cation</name>
        <dbReference type="ChEBI" id="CHEBI:60240"/>
    </cofactor>
</comment>
<evidence type="ECO:0000313" key="9">
    <source>
        <dbReference type="Proteomes" id="UP000049455"/>
    </source>
</evidence>